<comment type="caution">
    <text evidence="1">The sequence shown here is derived from an EMBL/GenBank/DDBJ whole genome shotgun (WGS) entry which is preliminary data.</text>
</comment>
<gene>
    <name evidence="1" type="ORF">AKJ58_00350</name>
</gene>
<dbReference type="Pfam" id="PF03683">
    <property type="entry name" value="UPF0175"/>
    <property type="match status" value="1"/>
</dbReference>
<dbReference type="EMBL" id="LHYK01000004">
    <property type="protein sequence ID" value="KXB08283.1"/>
    <property type="molecule type" value="Genomic_DNA"/>
</dbReference>
<sequence>MCVSETISTRVPEEIRREVEEFMREEKLDKSAAIRKLLKTGLLEWRKQKALTLLEKGKVTFNKAAEIAGMSVWDFADLLRKGGGNWITSLERIKSDIQAAGE</sequence>
<proteinExistence type="predicted"/>
<organism evidence="1 2">
    <name type="scientific">candidate division MSBL1 archaeon SCGC-AAA385D11</name>
    <dbReference type="NCBI Taxonomy" id="1698286"/>
    <lineage>
        <taxon>Archaea</taxon>
        <taxon>Methanobacteriati</taxon>
        <taxon>Methanobacteriota</taxon>
        <taxon>candidate division MSBL1</taxon>
    </lineage>
</organism>
<name>A0A133VPE5_9EURY</name>
<dbReference type="Proteomes" id="UP000070256">
    <property type="component" value="Unassembled WGS sequence"/>
</dbReference>
<protein>
    <submittedName>
        <fullName evidence="1">Uncharacterized protein</fullName>
    </submittedName>
</protein>
<accession>A0A133VPE5</accession>
<dbReference type="InterPro" id="IPR005368">
    <property type="entry name" value="UPF0175"/>
</dbReference>
<reference evidence="1 2" key="1">
    <citation type="journal article" date="2016" name="Sci. Rep.">
        <title>Metabolic traits of an uncultured archaeal lineage -MSBL1- from brine pools of the Red Sea.</title>
        <authorList>
            <person name="Mwirichia R."/>
            <person name="Alam I."/>
            <person name="Rashid M."/>
            <person name="Vinu M."/>
            <person name="Ba-Alawi W."/>
            <person name="Anthony Kamau A."/>
            <person name="Kamanda Ngugi D."/>
            <person name="Goker M."/>
            <person name="Klenk H.P."/>
            <person name="Bajic V."/>
            <person name="Stingl U."/>
        </authorList>
    </citation>
    <scope>NUCLEOTIDE SEQUENCE [LARGE SCALE GENOMIC DNA]</scope>
    <source>
        <strain evidence="1">SCGC-AAA385D11</strain>
    </source>
</reference>
<evidence type="ECO:0000313" key="2">
    <source>
        <dbReference type="Proteomes" id="UP000070256"/>
    </source>
</evidence>
<keyword evidence="2" id="KW-1185">Reference proteome</keyword>
<dbReference type="AlphaFoldDB" id="A0A133VPE5"/>
<evidence type="ECO:0000313" key="1">
    <source>
        <dbReference type="EMBL" id="KXB08283.1"/>
    </source>
</evidence>